<dbReference type="EMBL" id="BGZO01000027">
    <property type="protein sequence ID" value="GBR76424.1"/>
    <property type="molecule type" value="Genomic_DNA"/>
</dbReference>
<evidence type="ECO:0008006" key="3">
    <source>
        <dbReference type="Google" id="ProtNLM"/>
    </source>
</evidence>
<dbReference type="Proteomes" id="UP000275925">
    <property type="component" value="Unassembled WGS sequence"/>
</dbReference>
<name>A0A388TH21_9BACT</name>
<gene>
    <name evidence="1" type="ORF">NO2_0969</name>
</gene>
<comment type="caution">
    <text evidence="1">The sequence shown here is derived from an EMBL/GenBank/DDBJ whole genome shotgun (WGS) entry which is preliminary data.</text>
</comment>
<proteinExistence type="predicted"/>
<evidence type="ECO:0000313" key="1">
    <source>
        <dbReference type="EMBL" id="GBR76424.1"/>
    </source>
</evidence>
<keyword evidence="2" id="KW-1185">Reference proteome</keyword>
<reference evidence="1 2" key="1">
    <citation type="journal article" date="2019" name="ISME J.">
        <title>Genome analyses of uncultured TG2/ZB3 bacteria in 'Margulisbacteria' specifically attached to ectosymbiotic spirochetes of protists in the termite gut.</title>
        <authorList>
            <person name="Utami Y.D."/>
            <person name="Kuwahara H."/>
            <person name="Igai K."/>
            <person name="Murakami T."/>
            <person name="Sugaya K."/>
            <person name="Morikawa T."/>
            <person name="Nagura Y."/>
            <person name="Yuki M."/>
            <person name="Deevong P."/>
            <person name="Inoue T."/>
            <person name="Kihara K."/>
            <person name="Lo N."/>
            <person name="Yamada A."/>
            <person name="Ohkuma M."/>
            <person name="Hongoh Y."/>
        </authorList>
    </citation>
    <scope>NUCLEOTIDE SEQUENCE [LARGE SCALE GENOMIC DNA]</scope>
    <source>
        <strain evidence="1">NkOx7-02</strain>
    </source>
</reference>
<evidence type="ECO:0000313" key="2">
    <source>
        <dbReference type="Proteomes" id="UP000275925"/>
    </source>
</evidence>
<sequence>MLLAAGQVNIFTGDSAAEIFIDGQFIAKEQVVQHPLSAGTHYLQVKKNNAVFKSRTIETQDGQTETIVLDDFVDYKTNVPSRGSLEMEALRVRETRGNMAFGWHGGSPASGLSLKWWPGEKLGLQAVGYANKFDDNQDTRAGGRLLFSLNESVFQNSTFTTYLALGVGRSALLNTVDENKNETYDLLEAALGLEFKIADFFKNDGGTRTRQVVISNESSALNVLLAEFLIGLGEGILKMAHWSGEIGVERIFTRYFSPDADQPSSEVLRLKFSGGCHIYF</sequence>
<accession>A0A388TH21</accession>
<organism evidence="1 2">
    <name type="scientific">Candidatus Termititenax persephonae</name>
    <dbReference type="NCBI Taxonomy" id="2218525"/>
    <lineage>
        <taxon>Bacteria</taxon>
        <taxon>Bacillati</taxon>
        <taxon>Candidatus Margulisiibacteriota</taxon>
        <taxon>Candidatus Termititenacia</taxon>
        <taxon>Candidatus Termititenacales</taxon>
        <taxon>Candidatus Termititenacaceae</taxon>
        <taxon>Candidatus Termititenax</taxon>
    </lineage>
</organism>
<dbReference type="AlphaFoldDB" id="A0A388TH21"/>
<protein>
    <recommendedName>
        <fullName evidence="3">PEGA domain-containing protein</fullName>
    </recommendedName>
</protein>